<dbReference type="PATRIC" id="fig|1432656.3.peg.717"/>
<reference evidence="1 2" key="1">
    <citation type="submission" date="2014-01" db="EMBL/GenBank/DDBJ databases">
        <title>Genome sequencing of Thermococcus guaymasensis.</title>
        <authorList>
            <person name="Zhang X."/>
            <person name="Alvare G."/>
            <person name="Fristensky B."/>
            <person name="Chen L."/>
            <person name="Suen T."/>
            <person name="Chen Q."/>
            <person name="Ma K."/>
        </authorList>
    </citation>
    <scope>NUCLEOTIDE SEQUENCE [LARGE SCALE GENOMIC DNA]</scope>
    <source>
        <strain evidence="1 2">DSM 11113</strain>
    </source>
</reference>
<dbReference type="KEGG" id="tgy:X802_03700"/>
<proteinExistence type="predicted"/>
<dbReference type="EMBL" id="CP007140">
    <property type="protein sequence ID" value="AJC72694.1"/>
    <property type="molecule type" value="Genomic_DNA"/>
</dbReference>
<dbReference type="AlphaFoldDB" id="A0A0X1KN46"/>
<keyword evidence="2" id="KW-1185">Reference proteome</keyword>
<dbReference type="Proteomes" id="UP000062043">
    <property type="component" value="Chromosome"/>
</dbReference>
<evidence type="ECO:0000313" key="2">
    <source>
        <dbReference type="Proteomes" id="UP000062043"/>
    </source>
</evidence>
<gene>
    <name evidence="1" type="ORF">X802_03700</name>
</gene>
<sequence>MKAPRKYFGLFPREKVERVIEEIEAGVICEV</sequence>
<evidence type="ECO:0000313" key="1">
    <source>
        <dbReference type="EMBL" id="AJC72694.1"/>
    </source>
</evidence>
<name>A0A0X1KN46_9EURY</name>
<accession>A0A0X1KN46</accession>
<protein>
    <submittedName>
        <fullName evidence="1">Uncharacterized protein</fullName>
    </submittedName>
</protein>
<organism evidence="1 2">
    <name type="scientific">Thermococcus guaymasensis DSM 11113</name>
    <dbReference type="NCBI Taxonomy" id="1432656"/>
    <lineage>
        <taxon>Archaea</taxon>
        <taxon>Methanobacteriati</taxon>
        <taxon>Methanobacteriota</taxon>
        <taxon>Thermococci</taxon>
        <taxon>Thermococcales</taxon>
        <taxon>Thermococcaceae</taxon>
        <taxon>Thermococcus</taxon>
    </lineage>
</organism>
<dbReference type="STRING" id="1432656.X802_03700"/>